<dbReference type="EnsemblMetazoa" id="BGLB015977-RA">
    <property type="protein sequence ID" value="BGLB015977-PA"/>
    <property type="gene ID" value="BGLB015977"/>
</dbReference>
<dbReference type="KEGG" id="bgt:106058736"/>
<reference evidence="1" key="1">
    <citation type="submission" date="2020-05" db="UniProtKB">
        <authorList>
            <consortium name="EnsemblMetazoa"/>
        </authorList>
    </citation>
    <scope>IDENTIFICATION</scope>
    <source>
        <strain evidence="1">BB02</strain>
    </source>
</reference>
<evidence type="ECO:0000313" key="1">
    <source>
        <dbReference type="EnsemblMetazoa" id="BGLB015977-PA"/>
    </source>
</evidence>
<name>A0A2C9K7G8_BIOGL</name>
<dbReference type="VEuPathDB" id="VectorBase:BGLB015977"/>
<gene>
    <name evidence="1" type="primary">106058736</name>
</gene>
<accession>A0A2C9K7G8</accession>
<organism evidence="1 2">
    <name type="scientific">Biomphalaria glabrata</name>
    <name type="common">Bloodfluke planorb</name>
    <name type="synonym">Freshwater snail</name>
    <dbReference type="NCBI Taxonomy" id="6526"/>
    <lineage>
        <taxon>Eukaryota</taxon>
        <taxon>Metazoa</taxon>
        <taxon>Spiralia</taxon>
        <taxon>Lophotrochozoa</taxon>
        <taxon>Mollusca</taxon>
        <taxon>Gastropoda</taxon>
        <taxon>Heterobranchia</taxon>
        <taxon>Euthyneura</taxon>
        <taxon>Panpulmonata</taxon>
        <taxon>Hygrophila</taxon>
        <taxon>Lymnaeoidea</taxon>
        <taxon>Planorbidae</taxon>
        <taxon>Biomphalaria</taxon>
    </lineage>
</organism>
<proteinExistence type="predicted"/>
<dbReference type="VEuPathDB" id="VectorBase:BGLAX_040488"/>
<evidence type="ECO:0000313" key="2">
    <source>
        <dbReference type="Proteomes" id="UP000076420"/>
    </source>
</evidence>
<dbReference type="AlphaFoldDB" id="A0A2C9K7G8"/>
<sequence length="298" mass="34114">MADRLTVDILQSLSPFNSDGTDIVTKASRDLLLDCIRSETRLRDVFFPNFEAPEAAKLVDFGSFPISTLATLYIAEAIAKLQDPYNFHHTINKDRVEDKLDEIYQSLQWKKLGFQVYSLVYPDVVKDAKTNVTLRDFMDSGGSKWADHLVKRMQEPSWTKSMQRKIVKGKCSEDIYNRDMNAVFVKLHLLDPQSVIAAYHFLLNQRALPVVNLELATRNYLGGPLDWTLVQKDVTRAEHKPSSPVYISKLSLNSEVDVHHGIEVDEFIVTECRNLGLWSGSRPDNYKAMKSQERCRLM</sequence>
<dbReference type="Proteomes" id="UP000076420">
    <property type="component" value="Unassembled WGS sequence"/>
</dbReference>
<protein>
    <submittedName>
        <fullName evidence="1">Uncharacterized protein</fullName>
    </submittedName>
</protein>
<dbReference type="OrthoDB" id="6282642at2759"/>